<reference evidence="1 2" key="1">
    <citation type="submission" date="2021-03" db="EMBL/GenBank/DDBJ databases">
        <title>Genomic Encyclopedia of Type Strains, Phase IV (KMG-IV): sequencing the most valuable type-strain genomes for metagenomic binning, comparative biology and taxonomic classification.</title>
        <authorList>
            <person name="Goeker M."/>
        </authorList>
    </citation>
    <scope>NUCLEOTIDE SEQUENCE [LARGE SCALE GENOMIC DNA]</scope>
    <source>
        <strain evidence="1 2">DSM 40526</strain>
    </source>
</reference>
<organism evidence="1 2">
    <name type="scientific">Streptomyces avidinii</name>
    <dbReference type="NCBI Taxonomy" id="1895"/>
    <lineage>
        <taxon>Bacteria</taxon>
        <taxon>Bacillati</taxon>
        <taxon>Actinomycetota</taxon>
        <taxon>Actinomycetes</taxon>
        <taxon>Kitasatosporales</taxon>
        <taxon>Streptomycetaceae</taxon>
        <taxon>Streptomyces</taxon>
    </lineage>
</organism>
<feature type="non-terminal residue" evidence="1">
    <location>
        <position position="1"/>
    </location>
</feature>
<dbReference type="Proteomes" id="UP001519310">
    <property type="component" value="Unassembled WGS sequence"/>
</dbReference>
<name>A0ABS4LI51_STRAV</name>
<dbReference type="Gene3D" id="3.30.310.50">
    <property type="entry name" value="Alpha-D-phosphohexomutase, C-terminal domain"/>
    <property type="match status" value="1"/>
</dbReference>
<evidence type="ECO:0000313" key="2">
    <source>
        <dbReference type="Proteomes" id="UP001519310"/>
    </source>
</evidence>
<sequence>TEPLLRLNVEARDEATLVKIRDEALALIRA</sequence>
<accession>A0ABS4LI51</accession>
<proteinExistence type="predicted"/>
<evidence type="ECO:0000313" key="1">
    <source>
        <dbReference type="EMBL" id="MBP2041804.1"/>
    </source>
</evidence>
<dbReference type="SUPFAM" id="SSF55957">
    <property type="entry name" value="Phosphoglucomutase, C-terminal domain"/>
    <property type="match status" value="1"/>
</dbReference>
<dbReference type="EMBL" id="JAGGLQ010000035">
    <property type="protein sequence ID" value="MBP2041804.1"/>
    <property type="molecule type" value="Genomic_DNA"/>
</dbReference>
<keyword evidence="2" id="KW-1185">Reference proteome</keyword>
<dbReference type="InterPro" id="IPR036900">
    <property type="entry name" value="A-D-PHexomutase_C_sf"/>
</dbReference>
<protein>
    <submittedName>
        <fullName evidence="1">Phosphomannomutase</fullName>
    </submittedName>
</protein>
<comment type="caution">
    <text evidence="1">The sequence shown here is derived from an EMBL/GenBank/DDBJ whole genome shotgun (WGS) entry which is preliminary data.</text>
</comment>
<gene>
    <name evidence="1" type="ORF">J2Z77_007666</name>
</gene>